<dbReference type="AlphaFoldDB" id="A0A3N0HZV6"/>
<dbReference type="InterPro" id="IPR029060">
    <property type="entry name" value="PIN-like_dom_sf"/>
</dbReference>
<evidence type="ECO:0000256" key="4">
    <source>
        <dbReference type="ARBA" id="ARBA00022679"/>
    </source>
</evidence>
<keyword evidence="13" id="KW-0378">Hydrolase</keyword>
<feature type="domain" description="DNA-directed DNA polymerase family A palm" evidence="15">
    <location>
        <begin position="613"/>
        <end position="819"/>
    </location>
</feature>
<evidence type="ECO:0000313" key="16">
    <source>
        <dbReference type="EMBL" id="RNM29740.1"/>
    </source>
</evidence>
<dbReference type="GO" id="GO:0006261">
    <property type="term" value="P:DNA-templated DNA replication"/>
    <property type="evidence" value="ECO:0007669"/>
    <property type="project" value="UniProtKB-UniRule"/>
</dbReference>
<dbReference type="SUPFAM" id="SSF47807">
    <property type="entry name" value="5' to 3' exonuclease, C-terminal subdomain"/>
    <property type="match status" value="1"/>
</dbReference>
<comment type="caution">
    <text evidence="16">The sequence shown here is derived from an EMBL/GenBank/DDBJ whole genome shotgun (WGS) entry which is preliminary data.</text>
</comment>
<keyword evidence="13" id="KW-0269">Exonuclease</keyword>
<dbReference type="OrthoDB" id="9806424at2"/>
<dbReference type="InterPro" id="IPR054690">
    <property type="entry name" value="DNA_polI_exonuclease"/>
</dbReference>
<keyword evidence="13" id="KW-0540">Nuclease</keyword>
<evidence type="ECO:0000256" key="10">
    <source>
        <dbReference type="ARBA" id="ARBA00023204"/>
    </source>
</evidence>
<dbReference type="InterPro" id="IPR008918">
    <property type="entry name" value="HhH2"/>
</dbReference>
<sequence length="855" mass="98022">MKKLLLLDGNSMLFRAYYATMYRHSMQTSNGIPTNAVYGFIMMLQKALDTIQPDALLVAWDADSQTFRKQEYEPYKGTRKPLDDELKVQFPIVREFLDAAGIKRYEIHGYEADDIIGSMAKQCETNANTTILTSDRDLLQLIDSSTKVLLMQKGITEMKVVDNESFSEMYDGLSPIQIIDLKGLMGDTADNIPGVKGVGEKTAIRLLKAHPSVEEVYTHIDEVKGKLKEKLEKDKENAFLSKHLATIYRDMELPFGLEACDFHGLNEAVNDFYTKYEMHSFTQTKKAETKKEVSCKKIATWNIQSDFLLPICSPDPYVNQELYGFIGLQDNTVYYISKTDACQDLAFQTSLMDDNYMTWDAKMMMHLLSRNGFEPCLFKEDLHVASFLLHSQATNEDAVLEAMHILLPESIHDLSKKNKEKTNEERSLAVMRTLIVALEEKYNQVFDQLKKEELFDLYETIEKPLIPILFQMEKEGIHIDRKILTDMGVSIAEKMNQISTAIYTLAGKEFNINSPKQLAGILYDDLGLKHPGKKRSTSADVLEKIKNQHEIIPKLLEYRKVAKIKSTYIDGLQKHIQPDEKIHTTFNQTMTQTGRLSSSDPNLQNISVRDDQGKEIRKAFTAPKGTVLLSADYSQIELRMLAHMAQEPHMIEAFKEDQDIHTRTATLIFNCKPEEVTPERRRTAKTVNFGIVYGQTDYGLSQQLNITRVEAKEFMNAYFSNYSHIHQYMNGLIDFCKEHGYVETMFHRRRDIPEINDKNFMTREFGKRAAMNAPIQGSAADLIKIAMIKVDQAMKKAQVRSKMLLQIHDELIFEVPEEELEMMKQLVKETMEHALELSVPLKASLAYGPTWYEAK</sequence>
<evidence type="ECO:0000256" key="9">
    <source>
        <dbReference type="ARBA" id="ARBA00023125"/>
    </source>
</evidence>
<dbReference type="PANTHER" id="PTHR10133">
    <property type="entry name" value="DNA POLYMERASE I"/>
    <property type="match status" value="1"/>
</dbReference>
<comment type="subunit">
    <text evidence="13">Single-chain monomer with multiple functions.</text>
</comment>
<dbReference type="InterPro" id="IPR043502">
    <property type="entry name" value="DNA/RNA_pol_sf"/>
</dbReference>
<evidence type="ECO:0000256" key="3">
    <source>
        <dbReference type="ARBA" id="ARBA00020311"/>
    </source>
</evidence>
<dbReference type="InterPro" id="IPR001098">
    <property type="entry name" value="DNA-dir_DNA_pol_A_palm_dom"/>
</dbReference>
<evidence type="ECO:0000256" key="13">
    <source>
        <dbReference type="RuleBase" id="RU004460"/>
    </source>
</evidence>
<dbReference type="CDD" id="cd09859">
    <property type="entry name" value="PIN_53EXO"/>
    <property type="match status" value="1"/>
</dbReference>
<dbReference type="Pfam" id="PF01367">
    <property type="entry name" value="5_3_exonuc"/>
    <property type="match status" value="1"/>
</dbReference>
<dbReference type="InterPro" id="IPR018320">
    <property type="entry name" value="DNA_polymerase_1"/>
</dbReference>
<dbReference type="NCBIfam" id="TIGR00593">
    <property type="entry name" value="pola"/>
    <property type="match status" value="1"/>
</dbReference>
<dbReference type="GO" id="GO:0006302">
    <property type="term" value="P:double-strand break repair"/>
    <property type="evidence" value="ECO:0007669"/>
    <property type="project" value="TreeGrafter"/>
</dbReference>
<reference evidence="16 17" key="1">
    <citation type="submission" date="2018-11" db="EMBL/GenBank/DDBJ databases">
        <title>Clostridium sp. nov., a member of the family Erysipelotrichaceae isolated from pig faeces.</title>
        <authorList>
            <person name="Chang Y.-H."/>
        </authorList>
    </citation>
    <scope>NUCLEOTIDE SEQUENCE [LARGE SCALE GENOMIC DNA]</scope>
    <source>
        <strain evidence="16 17">YH-panp20</strain>
    </source>
</reference>
<name>A0A3N0HZV6_9FIRM</name>
<dbReference type="Proteomes" id="UP000276568">
    <property type="component" value="Unassembled WGS sequence"/>
</dbReference>
<evidence type="ECO:0000256" key="2">
    <source>
        <dbReference type="ARBA" id="ARBA00012417"/>
    </source>
</evidence>
<dbReference type="InterPro" id="IPR012337">
    <property type="entry name" value="RNaseH-like_sf"/>
</dbReference>
<keyword evidence="4 13" id="KW-0808">Transferase</keyword>
<protein>
    <recommendedName>
        <fullName evidence="3 12">DNA polymerase I</fullName>
        <ecNumber evidence="2 12">2.7.7.7</ecNumber>
    </recommendedName>
</protein>
<dbReference type="FunFam" id="1.10.150.20:FF:000002">
    <property type="entry name" value="DNA polymerase I"/>
    <property type="match status" value="1"/>
</dbReference>
<proteinExistence type="inferred from homology"/>
<keyword evidence="6 13" id="KW-0235">DNA replication</keyword>
<dbReference type="InterPro" id="IPR036397">
    <property type="entry name" value="RNaseH_sf"/>
</dbReference>
<comment type="function">
    <text evidence="13">In addition to polymerase activity, this DNA polymerase exhibits 5'-3' exonuclease activity.</text>
</comment>
<dbReference type="SMART" id="SM00279">
    <property type="entry name" value="HhH2"/>
    <property type="match status" value="1"/>
</dbReference>
<evidence type="ECO:0000256" key="11">
    <source>
        <dbReference type="ARBA" id="ARBA00049244"/>
    </source>
</evidence>
<dbReference type="EMBL" id="RJQC01000003">
    <property type="protein sequence ID" value="RNM29740.1"/>
    <property type="molecule type" value="Genomic_DNA"/>
</dbReference>
<dbReference type="RefSeq" id="WP_128520803.1">
    <property type="nucleotide sequence ID" value="NZ_RJQC01000003.1"/>
</dbReference>
<dbReference type="CDD" id="cd08637">
    <property type="entry name" value="DNA_pol_A_pol_I_C"/>
    <property type="match status" value="1"/>
</dbReference>
<dbReference type="SMART" id="SM00482">
    <property type="entry name" value="POLAc"/>
    <property type="match status" value="1"/>
</dbReference>
<dbReference type="SUPFAM" id="SSF88723">
    <property type="entry name" value="PIN domain-like"/>
    <property type="match status" value="1"/>
</dbReference>
<dbReference type="SUPFAM" id="SSF53098">
    <property type="entry name" value="Ribonuclease H-like"/>
    <property type="match status" value="1"/>
</dbReference>
<dbReference type="GO" id="GO:0008409">
    <property type="term" value="F:5'-3' exonuclease activity"/>
    <property type="evidence" value="ECO:0007669"/>
    <property type="project" value="UniProtKB-UniRule"/>
</dbReference>
<gene>
    <name evidence="13 16" type="primary">polA</name>
    <name evidence="16" type="ORF">EDX97_08910</name>
</gene>
<dbReference type="Gene3D" id="1.20.1060.10">
    <property type="entry name" value="Taq DNA Polymerase, Chain T, domain 4"/>
    <property type="match status" value="1"/>
</dbReference>
<evidence type="ECO:0000259" key="15">
    <source>
        <dbReference type="SMART" id="SM00482"/>
    </source>
</evidence>
<dbReference type="PANTHER" id="PTHR10133:SF27">
    <property type="entry name" value="DNA POLYMERASE NU"/>
    <property type="match status" value="1"/>
</dbReference>
<dbReference type="CDD" id="cd09898">
    <property type="entry name" value="H3TH_53EXO"/>
    <property type="match status" value="1"/>
</dbReference>
<dbReference type="InterPro" id="IPR020045">
    <property type="entry name" value="DNA_polI_H3TH"/>
</dbReference>
<evidence type="ECO:0000256" key="12">
    <source>
        <dbReference type="NCBIfam" id="TIGR00593"/>
    </source>
</evidence>
<dbReference type="Pfam" id="PF00476">
    <property type="entry name" value="DNA_pol_A"/>
    <property type="match status" value="1"/>
</dbReference>
<dbReference type="Gene3D" id="3.30.420.10">
    <property type="entry name" value="Ribonuclease H-like superfamily/Ribonuclease H"/>
    <property type="match status" value="1"/>
</dbReference>
<keyword evidence="8 13" id="KW-0239">DNA-directed DNA polymerase</keyword>
<feature type="domain" description="5'-3' exonuclease" evidence="14">
    <location>
        <begin position="2"/>
        <end position="263"/>
    </location>
</feature>
<dbReference type="InterPro" id="IPR020046">
    <property type="entry name" value="5-3_exonucl_a-hlix_arch_N"/>
</dbReference>
<dbReference type="Pfam" id="PF02739">
    <property type="entry name" value="5_3_exonuc_N"/>
    <property type="match status" value="1"/>
</dbReference>
<evidence type="ECO:0000259" key="14">
    <source>
        <dbReference type="SMART" id="SM00475"/>
    </source>
</evidence>
<evidence type="ECO:0000256" key="1">
    <source>
        <dbReference type="ARBA" id="ARBA00007705"/>
    </source>
</evidence>
<dbReference type="InterPro" id="IPR036279">
    <property type="entry name" value="5-3_exonuclease_C_sf"/>
</dbReference>
<evidence type="ECO:0000256" key="7">
    <source>
        <dbReference type="ARBA" id="ARBA00022763"/>
    </source>
</evidence>
<dbReference type="PRINTS" id="PR00868">
    <property type="entry name" value="DNAPOLI"/>
</dbReference>
<dbReference type="NCBIfam" id="NF004397">
    <property type="entry name" value="PRK05755.1"/>
    <property type="match status" value="1"/>
</dbReference>
<dbReference type="FunFam" id="1.20.1060.10:FF:000001">
    <property type="entry name" value="DNA polymerase I"/>
    <property type="match status" value="1"/>
</dbReference>
<dbReference type="GO" id="GO:0003677">
    <property type="term" value="F:DNA binding"/>
    <property type="evidence" value="ECO:0007669"/>
    <property type="project" value="UniProtKB-UniRule"/>
</dbReference>
<accession>A0A3N0HZV6</accession>
<dbReference type="InterPro" id="IPR002298">
    <property type="entry name" value="DNA_polymerase_A"/>
</dbReference>
<comment type="similarity">
    <text evidence="1 13">Belongs to the DNA polymerase type-A family.</text>
</comment>
<keyword evidence="17" id="KW-1185">Reference proteome</keyword>
<keyword evidence="9 13" id="KW-0238">DNA-binding</keyword>
<dbReference type="FunFam" id="1.10.150.20:FF:000003">
    <property type="entry name" value="DNA polymerase I"/>
    <property type="match status" value="1"/>
</dbReference>
<evidence type="ECO:0000256" key="8">
    <source>
        <dbReference type="ARBA" id="ARBA00022932"/>
    </source>
</evidence>
<keyword evidence="5 13" id="KW-0548">Nucleotidyltransferase</keyword>
<dbReference type="SMART" id="SM00475">
    <property type="entry name" value="53EXOc"/>
    <property type="match status" value="1"/>
</dbReference>
<dbReference type="SUPFAM" id="SSF56672">
    <property type="entry name" value="DNA/RNA polymerases"/>
    <property type="match status" value="1"/>
</dbReference>
<dbReference type="Pfam" id="PF22619">
    <property type="entry name" value="DNA_polI_exo1"/>
    <property type="match status" value="1"/>
</dbReference>
<evidence type="ECO:0000313" key="17">
    <source>
        <dbReference type="Proteomes" id="UP000276568"/>
    </source>
</evidence>
<dbReference type="GO" id="GO:0003887">
    <property type="term" value="F:DNA-directed DNA polymerase activity"/>
    <property type="evidence" value="ECO:0007669"/>
    <property type="project" value="UniProtKB-UniRule"/>
</dbReference>
<evidence type="ECO:0000256" key="6">
    <source>
        <dbReference type="ARBA" id="ARBA00022705"/>
    </source>
</evidence>
<dbReference type="EC" id="2.7.7.7" evidence="2 12"/>
<dbReference type="Gene3D" id="1.10.150.20">
    <property type="entry name" value="5' to 3' exonuclease, C-terminal subdomain"/>
    <property type="match status" value="2"/>
</dbReference>
<dbReference type="Gene3D" id="3.40.50.1010">
    <property type="entry name" value="5'-nuclease"/>
    <property type="match status" value="1"/>
</dbReference>
<comment type="catalytic activity">
    <reaction evidence="11 13">
        <text>DNA(n) + a 2'-deoxyribonucleoside 5'-triphosphate = DNA(n+1) + diphosphate</text>
        <dbReference type="Rhea" id="RHEA:22508"/>
        <dbReference type="Rhea" id="RHEA-COMP:17339"/>
        <dbReference type="Rhea" id="RHEA-COMP:17340"/>
        <dbReference type="ChEBI" id="CHEBI:33019"/>
        <dbReference type="ChEBI" id="CHEBI:61560"/>
        <dbReference type="ChEBI" id="CHEBI:173112"/>
        <dbReference type="EC" id="2.7.7.7"/>
    </reaction>
</comment>
<keyword evidence="7 13" id="KW-0227">DNA damage</keyword>
<keyword evidence="10 13" id="KW-0234">DNA repair</keyword>
<dbReference type="Gene3D" id="3.30.70.370">
    <property type="match status" value="1"/>
</dbReference>
<organism evidence="16 17">
    <name type="scientific">Absicoccus porci</name>
    <dbReference type="NCBI Taxonomy" id="2486576"/>
    <lineage>
        <taxon>Bacteria</taxon>
        <taxon>Bacillati</taxon>
        <taxon>Bacillota</taxon>
        <taxon>Erysipelotrichia</taxon>
        <taxon>Erysipelotrichales</taxon>
        <taxon>Erysipelotrichaceae</taxon>
        <taxon>Absicoccus</taxon>
    </lineage>
</organism>
<evidence type="ECO:0000256" key="5">
    <source>
        <dbReference type="ARBA" id="ARBA00022695"/>
    </source>
</evidence>
<dbReference type="InterPro" id="IPR002421">
    <property type="entry name" value="5-3_exonuclease"/>
</dbReference>